<name>A0ABT0HSN8_9BACT</name>
<protein>
    <submittedName>
        <fullName evidence="1">Uncharacterized protein</fullName>
    </submittedName>
</protein>
<proteinExistence type="predicted"/>
<dbReference type="EMBL" id="JALPRF010000007">
    <property type="protein sequence ID" value="MCK8495195.1"/>
    <property type="molecule type" value="Genomic_DNA"/>
</dbReference>
<dbReference type="Proteomes" id="UP001202180">
    <property type="component" value="Unassembled WGS sequence"/>
</dbReference>
<evidence type="ECO:0000313" key="2">
    <source>
        <dbReference type="Proteomes" id="UP001202180"/>
    </source>
</evidence>
<accession>A0ABT0HSN8</accession>
<evidence type="ECO:0000313" key="1">
    <source>
        <dbReference type="EMBL" id="MCK8495195.1"/>
    </source>
</evidence>
<organism evidence="1 2">
    <name type="scientific">Spirosoma liriopis</name>
    <dbReference type="NCBI Taxonomy" id="2937440"/>
    <lineage>
        <taxon>Bacteria</taxon>
        <taxon>Pseudomonadati</taxon>
        <taxon>Bacteroidota</taxon>
        <taxon>Cytophagia</taxon>
        <taxon>Cytophagales</taxon>
        <taxon>Cytophagaceae</taxon>
        <taxon>Spirosoma</taxon>
    </lineage>
</organism>
<comment type="caution">
    <text evidence="1">The sequence shown here is derived from an EMBL/GenBank/DDBJ whole genome shotgun (WGS) entry which is preliminary data.</text>
</comment>
<reference evidence="1 2" key="1">
    <citation type="submission" date="2022-04" db="EMBL/GenBank/DDBJ databases">
        <title>Spirosoma sp. strain RP8 genome sequencing and assembly.</title>
        <authorList>
            <person name="Jung Y."/>
        </authorList>
    </citation>
    <scope>NUCLEOTIDE SEQUENCE [LARGE SCALE GENOMIC DNA]</scope>
    <source>
        <strain evidence="1 2">RP8</strain>
    </source>
</reference>
<gene>
    <name evidence="1" type="ORF">M0L20_25205</name>
</gene>
<sequence>MAAVFRIGFIRQPSIAYAEHKKACPQLGAGFPFLSTSIDSSEMNQ</sequence>
<dbReference type="RefSeq" id="WP_248479908.1">
    <property type="nucleotide sequence ID" value="NZ_JALPRF010000007.1"/>
</dbReference>
<keyword evidence="2" id="KW-1185">Reference proteome</keyword>